<dbReference type="GO" id="GO:0005886">
    <property type="term" value="C:plasma membrane"/>
    <property type="evidence" value="ECO:0007669"/>
    <property type="project" value="TreeGrafter"/>
</dbReference>
<protein>
    <submittedName>
        <fullName evidence="11">Cobalt-zinc-cadmium resistance protein CzcD</fullName>
    </submittedName>
</protein>
<dbReference type="AlphaFoldDB" id="A0A3B0ZMT1"/>
<feature type="domain" description="Cation efflux protein transmembrane" evidence="9">
    <location>
        <begin position="21"/>
        <end position="211"/>
    </location>
</feature>
<evidence type="ECO:0000259" key="10">
    <source>
        <dbReference type="Pfam" id="PF16916"/>
    </source>
</evidence>
<organism evidence="11">
    <name type="scientific">hydrothermal vent metagenome</name>
    <dbReference type="NCBI Taxonomy" id="652676"/>
    <lineage>
        <taxon>unclassified sequences</taxon>
        <taxon>metagenomes</taxon>
        <taxon>ecological metagenomes</taxon>
    </lineage>
</organism>
<dbReference type="EMBL" id="UOFQ01000199">
    <property type="protein sequence ID" value="VAW90490.1"/>
    <property type="molecule type" value="Genomic_DNA"/>
</dbReference>
<dbReference type="SUPFAM" id="SSF160240">
    <property type="entry name" value="Cation efflux protein cytoplasmic domain-like"/>
    <property type="match status" value="1"/>
</dbReference>
<evidence type="ECO:0000256" key="3">
    <source>
        <dbReference type="ARBA" id="ARBA00022448"/>
    </source>
</evidence>
<evidence type="ECO:0000256" key="4">
    <source>
        <dbReference type="ARBA" id="ARBA00022692"/>
    </source>
</evidence>
<keyword evidence="5 8" id="KW-1133">Transmembrane helix</keyword>
<feature type="transmembrane region" description="Helical" evidence="8">
    <location>
        <begin position="118"/>
        <end position="142"/>
    </location>
</feature>
<dbReference type="InterPro" id="IPR050681">
    <property type="entry name" value="CDF/SLC30A"/>
</dbReference>
<keyword evidence="6" id="KW-0406">Ion transport</keyword>
<keyword evidence="7 8" id="KW-0472">Membrane</keyword>
<dbReference type="SUPFAM" id="SSF161111">
    <property type="entry name" value="Cation efflux protein transmembrane domain-like"/>
    <property type="match status" value="1"/>
</dbReference>
<keyword evidence="4 8" id="KW-0812">Transmembrane</keyword>
<evidence type="ECO:0000256" key="7">
    <source>
        <dbReference type="ARBA" id="ARBA00023136"/>
    </source>
</evidence>
<comment type="subcellular location">
    <subcellularLocation>
        <location evidence="1">Membrane</location>
        <topology evidence="1">Multi-pass membrane protein</topology>
    </subcellularLocation>
</comment>
<name>A0A3B0ZMT1_9ZZZZ</name>
<feature type="domain" description="Cation efflux protein cytoplasmic" evidence="10">
    <location>
        <begin position="215"/>
        <end position="287"/>
    </location>
</feature>
<dbReference type="NCBIfam" id="TIGR01297">
    <property type="entry name" value="CDF"/>
    <property type="match status" value="1"/>
</dbReference>
<dbReference type="Pfam" id="PF01545">
    <property type="entry name" value="Cation_efflux"/>
    <property type="match status" value="1"/>
</dbReference>
<dbReference type="PANTHER" id="PTHR11562">
    <property type="entry name" value="CATION EFFLUX PROTEIN/ ZINC TRANSPORTER"/>
    <property type="match status" value="1"/>
</dbReference>
<feature type="transmembrane region" description="Helical" evidence="8">
    <location>
        <begin position="186"/>
        <end position="203"/>
    </location>
</feature>
<evidence type="ECO:0000256" key="1">
    <source>
        <dbReference type="ARBA" id="ARBA00004141"/>
    </source>
</evidence>
<comment type="similarity">
    <text evidence="2">Belongs to the cation diffusion facilitator (CDF) transporter (TC 2.A.4) family. SLC30A subfamily.</text>
</comment>
<dbReference type="GO" id="GO:0005385">
    <property type="term" value="F:zinc ion transmembrane transporter activity"/>
    <property type="evidence" value="ECO:0007669"/>
    <property type="project" value="TreeGrafter"/>
</dbReference>
<feature type="transmembrane region" description="Helical" evidence="8">
    <location>
        <begin position="162"/>
        <end position="180"/>
    </location>
</feature>
<evidence type="ECO:0000256" key="8">
    <source>
        <dbReference type="SAM" id="Phobius"/>
    </source>
</evidence>
<dbReference type="Gene3D" id="1.20.1510.10">
    <property type="entry name" value="Cation efflux protein transmembrane domain"/>
    <property type="match status" value="1"/>
</dbReference>
<proteinExistence type="inferred from homology"/>
<feature type="transmembrane region" description="Helical" evidence="8">
    <location>
        <begin position="46"/>
        <end position="66"/>
    </location>
</feature>
<feature type="transmembrane region" description="Helical" evidence="8">
    <location>
        <begin position="87"/>
        <end position="106"/>
    </location>
</feature>
<sequence>MVHEHHHHHHDVETMGDRRLLWAIVINMLLTLAQVIGGIVSGSLALIADALHNFSDAASLLIALVARKIGRQPADHFKTFGYKRAEVIAALINLVTLLIVGLYLVYEALWRMFEPQIIEGWIVVIVAGIALVIDVVTAILTYSMSKNSMNMRAAFLHNISDALASLGVIIAGSLILLYDWYWTDTALTLLIAGYVLYQAWSMLPGTIHILMQGTPEGIVINDVIDAMEAVAGVANVHHVHIWQMDEHNNSLEAHVVISDFAETEIVKAALKAELEQRFNITHSTLEFEIDHCNERCG</sequence>
<dbReference type="InterPro" id="IPR036837">
    <property type="entry name" value="Cation_efflux_CTD_sf"/>
</dbReference>
<dbReference type="PANTHER" id="PTHR11562:SF17">
    <property type="entry name" value="RE54080P-RELATED"/>
    <property type="match status" value="1"/>
</dbReference>
<dbReference type="InterPro" id="IPR027469">
    <property type="entry name" value="Cation_efflux_TMD_sf"/>
</dbReference>
<evidence type="ECO:0000256" key="5">
    <source>
        <dbReference type="ARBA" id="ARBA00022989"/>
    </source>
</evidence>
<dbReference type="InterPro" id="IPR058533">
    <property type="entry name" value="Cation_efflux_TM"/>
</dbReference>
<evidence type="ECO:0000259" key="9">
    <source>
        <dbReference type="Pfam" id="PF01545"/>
    </source>
</evidence>
<evidence type="ECO:0000256" key="6">
    <source>
        <dbReference type="ARBA" id="ARBA00023065"/>
    </source>
</evidence>
<keyword evidence="3" id="KW-0813">Transport</keyword>
<evidence type="ECO:0000313" key="11">
    <source>
        <dbReference type="EMBL" id="VAW90490.1"/>
    </source>
</evidence>
<dbReference type="InterPro" id="IPR002524">
    <property type="entry name" value="Cation_efflux"/>
</dbReference>
<evidence type="ECO:0000256" key="2">
    <source>
        <dbReference type="ARBA" id="ARBA00008873"/>
    </source>
</evidence>
<feature type="transmembrane region" description="Helical" evidence="8">
    <location>
        <begin position="20"/>
        <end position="40"/>
    </location>
</feature>
<gene>
    <name evidence="11" type="ORF">MNBD_GAMMA17-578</name>
</gene>
<dbReference type="InterPro" id="IPR027470">
    <property type="entry name" value="Cation_efflux_CTD"/>
</dbReference>
<accession>A0A3B0ZMT1</accession>
<dbReference type="Pfam" id="PF16916">
    <property type="entry name" value="ZT_dimer"/>
    <property type="match status" value="1"/>
</dbReference>
<reference evidence="11" key="1">
    <citation type="submission" date="2018-06" db="EMBL/GenBank/DDBJ databases">
        <authorList>
            <person name="Zhirakovskaya E."/>
        </authorList>
    </citation>
    <scope>NUCLEOTIDE SEQUENCE</scope>
</reference>